<dbReference type="InterPro" id="IPR001073">
    <property type="entry name" value="C1q_dom"/>
</dbReference>
<dbReference type="PRINTS" id="PR00007">
    <property type="entry name" value="COMPLEMNTC1Q"/>
</dbReference>
<dbReference type="OMA" id="CDTSEGF"/>
<protein>
    <submittedName>
        <fullName evidence="7">Complement C1q and tumor necrosis factor-related protein 9-like</fullName>
    </submittedName>
</protein>
<dbReference type="Pfam" id="PF00386">
    <property type="entry name" value="C1q"/>
    <property type="match status" value="1"/>
</dbReference>
<feature type="chain" id="PRO_5047079148" evidence="5">
    <location>
        <begin position="19"/>
        <end position="239"/>
    </location>
</feature>
<feature type="domain" description="C1q" evidence="6">
    <location>
        <begin position="104"/>
        <end position="239"/>
    </location>
</feature>
<evidence type="ECO:0000259" key="6">
    <source>
        <dbReference type="PROSITE" id="PS50871"/>
    </source>
</evidence>
<comment type="subcellular location">
    <subcellularLocation>
        <location evidence="1">Secreted</location>
        <location evidence="1">Extracellular space</location>
        <location evidence="1">Extracellular matrix</location>
    </subcellularLocation>
</comment>
<feature type="compositionally biased region" description="Basic and acidic residues" evidence="4">
    <location>
        <begin position="44"/>
        <end position="53"/>
    </location>
</feature>
<evidence type="ECO:0000256" key="2">
    <source>
        <dbReference type="ARBA" id="ARBA00022525"/>
    </source>
</evidence>
<evidence type="ECO:0000256" key="1">
    <source>
        <dbReference type="ARBA" id="ARBA00004498"/>
    </source>
</evidence>
<evidence type="ECO:0000256" key="3">
    <source>
        <dbReference type="ARBA" id="ARBA00022530"/>
    </source>
</evidence>
<accession>A0A8C5FD72</accession>
<keyword evidence="8" id="KW-1185">Reference proteome</keyword>
<feature type="compositionally biased region" description="Polar residues" evidence="4">
    <location>
        <begin position="99"/>
        <end position="110"/>
    </location>
</feature>
<organism evidence="7 8">
    <name type="scientific">Gadus morhua</name>
    <name type="common">Atlantic cod</name>
    <dbReference type="NCBI Taxonomy" id="8049"/>
    <lineage>
        <taxon>Eukaryota</taxon>
        <taxon>Metazoa</taxon>
        <taxon>Chordata</taxon>
        <taxon>Craniata</taxon>
        <taxon>Vertebrata</taxon>
        <taxon>Euteleostomi</taxon>
        <taxon>Actinopterygii</taxon>
        <taxon>Neopterygii</taxon>
        <taxon>Teleostei</taxon>
        <taxon>Neoteleostei</taxon>
        <taxon>Acanthomorphata</taxon>
        <taxon>Zeiogadaria</taxon>
        <taxon>Gadariae</taxon>
        <taxon>Gadiformes</taxon>
        <taxon>Gadoidei</taxon>
        <taxon>Gadidae</taxon>
        <taxon>Gadus</taxon>
    </lineage>
</organism>
<dbReference type="GeneTree" id="ENSGT00940000154936"/>
<dbReference type="Ensembl" id="ENSGMOT00000072294.1">
    <property type="protein sequence ID" value="ENSGMOP00000028112.1"/>
    <property type="gene ID" value="ENSGMOG00000034970.1"/>
</dbReference>
<sequence length="239" mass="25468">MWGTAAVVLAVLVQPAVPQSSCEMYANYHGVPGIPGPYGPHGADGPKGEKGDTGDGPLHAMGRKGAPGDPGPAGRTGPKGEQGPHGQRGFQGSKGESGGRTQRPQKQPSFFSYKRGITQQPARERPIAFNRDVVPDLDTSLKGENLTHGVFLCKIQGVYYFTYHISAKELVCLKLMKGTETQLSLCDSSSSHLVTSGSMIFELAVGDKVYLQPTQHNKIVTSPQLADNTFTGMLLFPST</sequence>
<evidence type="ECO:0000313" key="7">
    <source>
        <dbReference type="Ensembl" id="ENSGMOP00000028112.1"/>
    </source>
</evidence>
<dbReference type="Gene3D" id="2.60.120.40">
    <property type="match status" value="1"/>
</dbReference>
<reference evidence="7" key="2">
    <citation type="submission" date="2025-09" db="UniProtKB">
        <authorList>
            <consortium name="Ensembl"/>
        </authorList>
    </citation>
    <scope>IDENTIFICATION</scope>
</reference>
<dbReference type="InterPro" id="IPR008983">
    <property type="entry name" value="Tumour_necrosis_fac-like_dom"/>
</dbReference>
<dbReference type="SUPFAM" id="SSF49842">
    <property type="entry name" value="TNF-like"/>
    <property type="match status" value="1"/>
</dbReference>
<feature type="region of interest" description="Disordered" evidence="4">
    <location>
        <begin position="37"/>
        <end position="112"/>
    </location>
</feature>
<name>A0A8C5FD72_GADMO</name>
<evidence type="ECO:0000256" key="5">
    <source>
        <dbReference type="SAM" id="SignalP"/>
    </source>
</evidence>
<evidence type="ECO:0000313" key="8">
    <source>
        <dbReference type="Proteomes" id="UP000694546"/>
    </source>
</evidence>
<dbReference type="SMART" id="SM00110">
    <property type="entry name" value="C1Q"/>
    <property type="match status" value="1"/>
</dbReference>
<proteinExistence type="predicted"/>
<gene>
    <name evidence="7" type="primary">LOC115556822</name>
</gene>
<keyword evidence="3" id="KW-0272">Extracellular matrix</keyword>
<keyword evidence="5" id="KW-0732">Signal</keyword>
<reference evidence="7" key="1">
    <citation type="submission" date="2025-08" db="UniProtKB">
        <authorList>
            <consortium name="Ensembl"/>
        </authorList>
    </citation>
    <scope>IDENTIFICATION</scope>
</reference>
<evidence type="ECO:0000256" key="4">
    <source>
        <dbReference type="SAM" id="MobiDB-lite"/>
    </source>
</evidence>
<dbReference type="PROSITE" id="PS50871">
    <property type="entry name" value="C1Q"/>
    <property type="match status" value="1"/>
</dbReference>
<dbReference type="InterPro" id="IPR050392">
    <property type="entry name" value="Collagen/C1q_domain"/>
</dbReference>
<dbReference type="PANTHER" id="PTHR15427:SF43">
    <property type="entry name" value="COMPLEMENT COMPONENT 1, Q SUBCOMPONENT, B CHAIN PRECURSOR"/>
    <property type="match status" value="1"/>
</dbReference>
<feature type="signal peptide" evidence="5">
    <location>
        <begin position="1"/>
        <end position="18"/>
    </location>
</feature>
<dbReference type="AlphaFoldDB" id="A0A8C5FD72"/>
<dbReference type="PANTHER" id="PTHR15427">
    <property type="entry name" value="EMILIN ELASTIN MICROFIBRIL INTERFACE-LOCATED PROTEIN ELASTIN MICROFIBRIL INTERFACER"/>
    <property type="match status" value="1"/>
</dbReference>
<keyword evidence="2" id="KW-0964">Secreted</keyword>
<dbReference type="Proteomes" id="UP000694546">
    <property type="component" value="Chromosome 13"/>
</dbReference>